<evidence type="ECO:0000313" key="1">
    <source>
        <dbReference type="EMBL" id="KAK7279858.1"/>
    </source>
</evidence>
<keyword evidence="2" id="KW-1185">Reference proteome</keyword>
<organism evidence="1 2">
    <name type="scientific">Clitoria ternatea</name>
    <name type="common">Butterfly pea</name>
    <dbReference type="NCBI Taxonomy" id="43366"/>
    <lineage>
        <taxon>Eukaryota</taxon>
        <taxon>Viridiplantae</taxon>
        <taxon>Streptophyta</taxon>
        <taxon>Embryophyta</taxon>
        <taxon>Tracheophyta</taxon>
        <taxon>Spermatophyta</taxon>
        <taxon>Magnoliopsida</taxon>
        <taxon>eudicotyledons</taxon>
        <taxon>Gunneridae</taxon>
        <taxon>Pentapetalae</taxon>
        <taxon>rosids</taxon>
        <taxon>fabids</taxon>
        <taxon>Fabales</taxon>
        <taxon>Fabaceae</taxon>
        <taxon>Papilionoideae</taxon>
        <taxon>50 kb inversion clade</taxon>
        <taxon>NPAAA clade</taxon>
        <taxon>indigoferoid/millettioid clade</taxon>
        <taxon>Phaseoleae</taxon>
        <taxon>Clitoria</taxon>
    </lineage>
</organism>
<dbReference type="AlphaFoldDB" id="A0AAN9FX60"/>
<evidence type="ECO:0000313" key="2">
    <source>
        <dbReference type="Proteomes" id="UP001359559"/>
    </source>
</evidence>
<name>A0AAN9FX60_CLITE</name>
<reference evidence="1 2" key="1">
    <citation type="submission" date="2024-01" db="EMBL/GenBank/DDBJ databases">
        <title>The genomes of 5 underutilized Papilionoideae crops provide insights into root nodulation and disease resistance.</title>
        <authorList>
            <person name="Yuan L."/>
        </authorList>
    </citation>
    <scope>NUCLEOTIDE SEQUENCE [LARGE SCALE GENOMIC DNA]</scope>
    <source>
        <strain evidence="1">LY-2023</strain>
        <tissue evidence="1">Leaf</tissue>
    </source>
</reference>
<dbReference type="Proteomes" id="UP001359559">
    <property type="component" value="Unassembled WGS sequence"/>
</dbReference>
<comment type="caution">
    <text evidence="1">The sequence shown here is derived from an EMBL/GenBank/DDBJ whole genome shotgun (WGS) entry which is preliminary data.</text>
</comment>
<gene>
    <name evidence="1" type="ORF">RJT34_24917</name>
</gene>
<protein>
    <submittedName>
        <fullName evidence="1">Uncharacterized protein</fullName>
    </submittedName>
</protein>
<dbReference type="EMBL" id="JAYKXN010000006">
    <property type="protein sequence ID" value="KAK7279858.1"/>
    <property type="molecule type" value="Genomic_DNA"/>
</dbReference>
<accession>A0AAN9FX60</accession>
<sequence>MIYAQVLIKIHKSGQDPLYLYFLQAPILSLSKLFLSPLSPPSPASATPPGPAFFIGNPLPPPKTTPFPPLRPGRCEPGFCSPGPSRCMSGRSGVFDLELSMGLLGLLFL</sequence>
<proteinExistence type="predicted"/>